<organism evidence="1">
    <name type="scientific">marine sediment metagenome</name>
    <dbReference type="NCBI Taxonomy" id="412755"/>
    <lineage>
        <taxon>unclassified sequences</taxon>
        <taxon>metagenomes</taxon>
        <taxon>ecological metagenomes</taxon>
    </lineage>
</organism>
<accession>X0YAX5</accession>
<name>X0YAX5_9ZZZZ</name>
<comment type="caution">
    <text evidence="1">The sequence shown here is derived from an EMBL/GenBank/DDBJ whole genome shotgun (WGS) entry which is preliminary data.</text>
</comment>
<reference evidence="1" key="1">
    <citation type="journal article" date="2014" name="Front. Microbiol.">
        <title>High frequency of phylogenetically diverse reductive dehalogenase-homologous genes in deep subseafloor sedimentary metagenomes.</title>
        <authorList>
            <person name="Kawai M."/>
            <person name="Futagami T."/>
            <person name="Toyoda A."/>
            <person name="Takaki Y."/>
            <person name="Nishi S."/>
            <person name="Hori S."/>
            <person name="Arai W."/>
            <person name="Tsubouchi T."/>
            <person name="Morono Y."/>
            <person name="Uchiyama I."/>
            <person name="Ito T."/>
            <person name="Fujiyama A."/>
            <person name="Inagaki F."/>
            <person name="Takami H."/>
        </authorList>
    </citation>
    <scope>NUCLEOTIDE SEQUENCE</scope>
    <source>
        <strain evidence="1">Expedition CK06-06</strain>
    </source>
</reference>
<gene>
    <name evidence="1" type="ORF">S01H1_66868</name>
</gene>
<dbReference type="EMBL" id="BARS01044234">
    <property type="protein sequence ID" value="GAG34001.1"/>
    <property type="molecule type" value="Genomic_DNA"/>
</dbReference>
<sequence>MTGAELITAAKARSARSNDSTLITRVFTLAALNEAQRVIVRKTPRLKELDKSDSTTYRIAATWTTTGVDVTVAVRASTGVVTLTAAGHVLEVGDIATVADVANDTDFDGNVEILSVDTN</sequence>
<feature type="non-terminal residue" evidence="1">
    <location>
        <position position="119"/>
    </location>
</feature>
<protein>
    <submittedName>
        <fullName evidence="1">Uncharacterized protein</fullName>
    </submittedName>
</protein>
<evidence type="ECO:0000313" key="1">
    <source>
        <dbReference type="EMBL" id="GAG34001.1"/>
    </source>
</evidence>
<dbReference type="AlphaFoldDB" id="X0YAX5"/>
<proteinExistence type="predicted"/>